<evidence type="ECO:0000259" key="1">
    <source>
        <dbReference type="PROSITE" id="PS51184"/>
    </source>
</evidence>
<dbReference type="Pfam" id="PF02373">
    <property type="entry name" value="JmjC"/>
    <property type="match status" value="1"/>
</dbReference>
<dbReference type="GeneID" id="106759763"/>
<dbReference type="GO" id="GO:0043565">
    <property type="term" value="F:sequence-specific DNA binding"/>
    <property type="evidence" value="ECO:0007669"/>
    <property type="project" value="TreeGrafter"/>
</dbReference>
<dbReference type="AlphaFoldDB" id="A0A3Q0EYP0"/>
<sequence length="397" mass="46157">MLVSDFIARCLLQEEASPVQCNNETCAINGASVSVPYLKDWHFVKEYPEYVAYETPRFFCDDWLNLYLDNFKIHIDSDTQQPNEEICCSDYRFVYIGVKGSWTPLHADVFRSYSWSSNVCGKKKWLFLDPSQCHLIFDRNMKNCVYNIFDEVSNSKFPGFSKAIWLECTQDAGEIIFVPSGWYHQVHNLEDTISINHNWFNAYNLSWVWNLLVRDYNEAKDYIEDIKDICDDFEGLCQRNLAANTGMNFYDFFTFMSYFTLANLVLLRYINRRYGSATGSSSTIAQHLSMNLGCLRKTASEMKHVRALEGNHNCVVDITKAFEDRRFSKLFMHVGRTYAMVHEQSHLASDFESSTMSDLMDFNNSKSYTSQIYTPEDLIQFIDNVVAEEEPSVLRVT</sequence>
<dbReference type="PANTHER" id="PTHR12480">
    <property type="entry name" value="ARGININE DEMETHYLASE AND LYSYL-HYDROXYLASE JMJD"/>
    <property type="match status" value="1"/>
</dbReference>
<dbReference type="GO" id="GO:0005634">
    <property type="term" value="C:nucleus"/>
    <property type="evidence" value="ECO:0007669"/>
    <property type="project" value="TreeGrafter"/>
</dbReference>
<dbReference type="PANTHER" id="PTHR12480:SF6">
    <property type="entry name" value="2-OXOGLUTARATE AND IRON-DEPENDENT OXYGENASE JMJD4"/>
    <property type="match status" value="1"/>
</dbReference>
<organism evidence="2 3">
    <name type="scientific">Vigna radiata var. radiata</name>
    <name type="common">Mung bean</name>
    <name type="synonym">Phaseolus aureus</name>
    <dbReference type="NCBI Taxonomy" id="3916"/>
    <lineage>
        <taxon>Eukaryota</taxon>
        <taxon>Viridiplantae</taxon>
        <taxon>Streptophyta</taxon>
        <taxon>Embryophyta</taxon>
        <taxon>Tracheophyta</taxon>
        <taxon>Spermatophyta</taxon>
        <taxon>Magnoliopsida</taxon>
        <taxon>eudicotyledons</taxon>
        <taxon>Gunneridae</taxon>
        <taxon>Pentapetalae</taxon>
        <taxon>rosids</taxon>
        <taxon>fabids</taxon>
        <taxon>Fabales</taxon>
        <taxon>Fabaceae</taxon>
        <taxon>Papilionoideae</taxon>
        <taxon>50 kb inversion clade</taxon>
        <taxon>NPAAA clade</taxon>
        <taxon>indigoferoid/millettioid clade</taxon>
        <taxon>Phaseoleae</taxon>
        <taxon>Vigna</taxon>
    </lineage>
</organism>
<reference evidence="3" key="2">
    <citation type="submission" date="2025-08" db="UniProtKB">
        <authorList>
            <consortium name="RefSeq"/>
        </authorList>
    </citation>
    <scope>IDENTIFICATION</scope>
    <source>
        <tissue evidence="3">Leaf</tissue>
    </source>
</reference>
<dbReference type="GO" id="GO:0005737">
    <property type="term" value="C:cytoplasm"/>
    <property type="evidence" value="ECO:0007669"/>
    <property type="project" value="TreeGrafter"/>
</dbReference>
<gene>
    <name evidence="3" type="primary">LOC106759763</name>
</gene>
<dbReference type="Gene3D" id="2.60.120.650">
    <property type="entry name" value="Cupin"/>
    <property type="match status" value="1"/>
</dbReference>
<dbReference type="GO" id="GO:0045905">
    <property type="term" value="P:positive regulation of translational termination"/>
    <property type="evidence" value="ECO:0007669"/>
    <property type="project" value="TreeGrafter"/>
</dbReference>
<name>A0A3Q0EYP0_VIGRR</name>
<dbReference type="Proteomes" id="UP000087766">
    <property type="component" value="Chromosome 5"/>
</dbReference>
<accession>A0A3Q0EYP0</accession>
<dbReference type="InterPro" id="IPR050910">
    <property type="entry name" value="JMJD6_ArgDemeth/LysHydrox"/>
</dbReference>
<dbReference type="InterPro" id="IPR003347">
    <property type="entry name" value="JmjC_dom"/>
</dbReference>
<reference evidence="2" key="1">
    <citation type="journal article" date="2014" name="Nat. Commun.">
        <title>Genome sequence of mungbean and insights into evolution within Vigna species.</title>
        <authorList>
            <person name="Kang Y.J."/>
            <person name="Kim S.K."/>
            <person name="Kim M.Y."/>
            <person name="Lestari P."/>
            <person name="Kim K.H."/>
            <person name="Ha B.K."/>
            <person name="Jun T.H."/>
            <person name="Hwang W.J."/>
            <person name="Lee T."/>
            <person name="Lee J."/>
            <person name="Shim S."/>
            <person name="Yoon M.Y."/>
            <person name="Jang Y.E."/>
            <person name="Han K.S."/>
            <person name="Taeprayoon P."/>
            <person name="Yoon N."/>
            <person name="Somta P."/>
            <person name="Tanya P."/>
            <person name="Kim K.S."/>
            <person name="Gwag J.G."/>
            <person name="Moon J.K."/>
            <person name="Lee Y.H."/>
            <person name="Park B.S."/>
            <person name="Bombarely A."/>
            <person name="Doyle J.J."/>
            <person name="Jackson S.A."/>
            <person name="Schafleitner R."/>
            <person name="Srinives P."/>
            <person name="Varshney R.K."/>
            <person name="Lee S.H."/>
        </authorList>
    </citation>
    <scope>NUCLEOTIDE SEQUENCE [LARGE SCALE GENOMIC DNA]</scope>
    <source>
        <strain evidence="2">cv. VC1973A</strain>
    </source>
</reference>
<evidence type="ECO:0000313" key="2">
    <source>
        <dbReference type="Proteomes" id="UP000087766"/>
    </source>
</evidence>
<keyword evidence="2" id="KW-1185">Reference proteome</keyword>
<dbReference type="RefSeq" id="XP_022636276.1">
    <property type="nucleotide sequence ID" value="XM_022780555.1"/>
</dbReference>
<dbReference type="GO" id="GO:0016706">
    <property type="term" value="F:2-oxoglutarate-dependent dioxygenase activity"/>
    <property type="evidence" value="ECO:0007669"/>
    <property type="project" value="TreeGrafter"/>
</dbReference>
<protein>
    <submittedName>
        <fullName evidence="3">JmjC domain-containing protein 4 isoform X4</fullName>
    </submittedName>
</protein>
<dbReference type="PROSITE" id="PS51184">
    <property type="entry name" value="JMJC"/>
    <property type="match status" value="1"/>
</dbReference>
<proteinExistence type="predicted"/>
<feature type="domain" description="JmjC" evidence="1">
    <location>
        <begin position="44"/>
        <end position="216"/>
    </location>
</feature>
<dbReference type="SUPFAM" id="SSF51197">
    <property type="entry name" value="Clavaminate synthase-like"/>
    <property type="match status" value="1"/>
</dbReference>
<evidence type="ECO:0000313" key="3">
    <source>
        <dbReference type="RefSeq" id="XP_022636276.1"/>
    </source>
</evidence>
<dbReference type="SMART" id="SM00558">
    <property type="entry name" value="JmjC"/>
    <property type="match status" value="1"/>
</dbReference>